<evidence type="ECO:0000256" key="1">
    <source>
        <dbReference type="SAM" id="Phobius"/>
    </source>
</evidence>
<reference evidence="2 3" key="1">
    <citation type="submission" date="2016-11" db="EMBL/GenBank/DDBJ databases">
        <authorList>
            <person name="Jaros S."/>
            <person name="Januszkiewicz K."/>
            <person name="Wedrychowicz H."/>
        </authorList>
    </citation>
    <scope>NUCLEOTIDE SEQUENCE [LARGE SCALE GENOMIC DNA]</scope>
    <source>
        <strain evidence="2 3">DSM 15212</strain>
    </source>
</reference>
<dbReference type="Proteomes" id="UP000184465">
    <property type="component" value="Unassembled WGS sequence"/>
</dbReference>
<evidence type="ECO:0008006" key="4">
    <source>
        <dbReference type="Google" id="ProtNLM"/>
    </source>
</evidence>
<keyword evidence="3" id="KW-1185">Reference proteome</keyword>
<keyword evidence="1" id="KW-1133">Transmembrane helix</keyword>
<dbReference type="RefSeq" id="WP_131821197.1">
    <property type="nucleotide sequence ID" value="NZ_FRAG01000001.1"/>
</dbReference>
<dbReference type="STRING" id="1121301.SAMN02745912_00001"/>
<accession>A0A1M6JJ37</accession>
<organism evidence="2 3">
    <name type="scientific">Paramaledivibacter caminithermalis (strain DSM 15212 / CIP 107654 / DViRD3)</name>
    <name type="common">Clostridium caminithermale</name>
    <dbReference type="NCBI Taxonomy" id="1121301"/>
    <lineage>
        <taxon>Bacteria</taxon>
        <taxon>Bacillati</taxon>
        <taxon>Bacillota</taxon>
        <taxon>Clostridia</taxon>
        <taxon>Peptostreptococcales</taxon>
        <taxon>Caminicellaceae</taxon>
        <taxon>Paramaledivibacter</taxon>
    </lineage>
</organism>
<keyword evidence="1" id="KW-0812">Transmembrane</keyword>
<proteinExistence type="predicted"/>
<protein>
    <recommendedName>
        <fullName evidence="4">PH domain-containing protein</fullName>
    </recommendedName>
</protein>
<feature type="transmembrane region" description="Helical" evidence="1">
    <location>
        <begin position="6"/>
        <end position="25"/>
    </location>
</feature>
<dbReference type="AlphaFoldDB" id="A0A1M6JJ37"/>
<gene>
    <name evidence="2" type="ORF">SAMN02745912_00001</name>
</gene>
<name>A0A1M6JJ37_PARC5</name>
<evidence type="ECO:0000313" key="3">
    <source>
        <dbReference type="Proteomes" id="UP000184465"/>
    </source>
</evidence>
<evidence type="ECO:0000313" key="2">
    <source>
        <dbReference type="EMBL" id="SHJ46758.1"/>
    </source>
</evidence>
<dbReference type="OrthoDB" id="9846497at2"/>
<keyword evidence="1" id="KW-0472">Membrane</keyword>
<sequence>MNNSGLYIIFCIAVVVWYYENYSYYRSMYVLISNDSIVIKRGSLLEKINKSNLECIIEANHKQLLKIHNVVHIFTKDGKYFYLTNEINSFKNFKKQLHDNFKDVYIKKKKIISNNYANYDLIKKS</sequence>
<dbReference type="EMBL" id="FRAG01000001">
    <property type="protein sequence ID" value="SHJ46758.1"/>
    <property type="molecule type" value="Genomic_DNA"/>
</dbReference>